<dbReference type="InterPro" id="IPR053883">
    <property type="entry name" value="DUF3097_N"/>
</dbReference>
<comment type="caution">
    <text evidence="3">The sequence shown here is derived from an EMBL/GenBank/DDBJ whole genome shotgun (WGS) entry which is preliminary data.</text>
</comment>
<protein>
    <submittedName>
        <fullName evidence="3">DUF3097 domain-containing protein</fullName>
    </submittedName>
</protein>
<evidence type="ECO:0000313" key="3">
    <source>
        <dbReference type="EMBL" id="GAA2187167.1"/>
    </source>
</evidence>
<evidence type="ECO:0000259" key="2">
    <source>
        <dbReference type="Pfam" id="PF22845"/>
    </source>
</evidence>
<dbReference type="Pfam" id="PF22845">
    <property type="entry name" value="DUF3097_N"/>
    <property type="match status" value="1"/>
</dbReference>
<dbReference type="InterPro" id="IPR021447">
    <property type="entry name" value="DUF3097_C"/>
</dbReference>
<dbReference type="Pfam" id="PF11296">
    <property type="entry name" value="DUF3097_C"/>
    <property type="match status" value="1"/>
</dbReference>
<organism evidence="3 4">
    <name type="scientific">Leucobacter alluvii</name>
    <dbReference type="NCBI Taxonomy" id="340321"/>
    <lineage>
        <taxon>Bacteria</taxon>
        <taxon>Bacillati</taxon>
        <taxon>Actinomycetota</taxon>
        <taxon>Actinomycetes</taxon>
        <taxon>Micrococcales</taxon>
        <taxon>Microbacteriaceae</taxon>
        <taxon>Leucobacter</taxon>
    </lineage>
</organism>
<dbReference type="Proteomes" id="UP001501084">
    <property type="component" value="Unassembled WGS sequence"/>
</dbReference>
<proteinExistence type="predicted"/>
<reference evidence="3 4" key="1">
    <citation type="journal article" date="2019" name="Int. J. Syst. Evol. Microbiol.">
        <title>The Global Catalogue of Microorganisms (GCM) 10K type strain sequencing project: providing services to taxonomists for standard genome sequencing and annotation.</title>
        <authorList>
            <consortium name="The Broad Institute Genomics Platform"/>
            <consortium name="The Broad Institute Genome Sequencing Center for Infectious Disease"/>
            <person name="Wu L."/>
            <person name="Ma J."/>
        </authorList>
    </citation>
    <scope>NUCLEOTIDE SEQUENCE [LARGE SCALE GENOMIC DNA]</scope>
    <source>
        <strain evidence="3 4">JCM 14919</strain>
    </source>
</reference>
<dbReference type="EMBL" id="BAAAOP010000005">
    <property type="protein sequence ID" value="GAA2187167.1"/>
    <property type="molecule type" value="Genomic_DNA"/>
</dbReference>
<gene>
    <name evidence="3" type="ORF">GCM10009786_10910</name>
</gene>
<name>A0ABN3B4F3_9MICO</name>
<feature type="domain" description="DUF3097" evidence="2">
    <location>
        <begin position="36"/>
        <end position="94"/>
    </location>
</feature>
<keyword evidence="4" id="KW-1185">Reference proteome</keyword>
<accession>A0ABN3B4F3</accession>
<feature type="domain" description="DUF3097" evidence="1">
    <location>
        <begin position="122"/>
        <end position="287"/>
    </location>
</feature>
<sequence length="289" mass="32230">MASVDSDKLDRMFDDRYDLDPVARMKPRRGPVERRDVPLAKGLVLEHTESEWCGAVVGAREGLVQLEDFRGKVRAFPLADGFLVDGKPVRLVRPTAPAGTRKRTASGSFAAPQQRARVAMPSRIFVEGKHDAELVEQVWGDDLRVEGVVVELLQGADNLEQVLADFAPGPDRRAGVLLDHLVRGSKETRIADTIARGPHGNHVLIVGHPFVDIWQAVKPARVGLQEWPTIPRSIEWKTGICRALGWPSEEQADIADAWSRIRSRVRDFRDLEPELVGRVEHLIDFVTVD</sequence>
<evidence type="ECO:0000313" key="4">
    <source>
        <dbReference type="Proteomes" id="UP001501084"/>
    </source>
</evidence>
<evidence type="ECO:0000259" key="1">
    <source>
        <dbReference type="Pfam" id="PF11296"/>
    </source>
</evidence>